<gene>
    <name evidence="2" type="ORF">A6E15_15340</name>
</gene>
<dbReference type="EMBL" id="LWLN01000001">
    <property type="protein sequence ID" value="OLZ42255.1"/>
    <property type="molecule type" value="Genomic_DNA"/>
</dbReference>
<comment type="caution">
    <text evidence="2">The sequence shown here is derived from an EMBL/GenBank/DDBJ whole genome shotgun (WGS) entry which is preliminary data.</text>
</comment>
<evidence type="ECO:0000313" key="3">
    <source>
        <dbReference type="Proteomes" id="UP000189370"/>
    </source>
</evidence>
<organism evidence="2 3">
    <name type="scientific">Natrinema saccharevitans</name>
    <dbReference type="NCBI Taxonomy" id="301967"/>
    <lineage>
        <taxon>Archaea</taxon>
        <taxon>Methanobacteriati</taxon>
        <taxon>Methanobacteriota</taxon>
        <taxon>Stenosarchaea group</taxon>
        <taxon>Halobacteria</taxon>
        <taxon>Halobacteriales</taxon>
        <taxon>Natrialbaceae</taxon>
        <taxon>Natrinema</taxon>
    </lineage>
</organism>
<feature type="region of interest" description="Disordered" evidence="1">
    <location>
        <begin position="83"/>
        <end position="102"/>
    </location>
</feature>
<keyword evidence="3" id="KW-1185">Reference proteome</keyword>
<reference evidence="3" key="1">
    <citation type="submission" date="2016-04" db="EMBL/GenBank/DDBJ databases">
        <authorList>
            <person name="Chen S.-C."/>
            <person name="Lai M.-C."/>
        </authorList>
    </citation>
    <scope>NUCLEOTIDE SEQUENCE [LARGE SCALE GENOMIC DNA]</scope>
    <source>
        <strain evidence="3">AB14</strain>
    </source>
</reference>
<evidence type="ECO:0000256" key="1">
    <source>
        <dbReference type="SAM" id="MobiDB-lite"/>
    </source>
</evidence>
<protein>
    <submittedName>
        <fullName evidence="2">Uncharacterized protein</fullName>
    </submittedName>
</protein>
<dbReference type="AlphaFoldDB" id="A0A1S8AZS8"/>
<evidence type="ECO:0000313" key="2">
    <source>
        <dbReference type="EMBL" id="OLZ42255.1"/>
    </source>
</evidence>
<proteinExistence type="predicted"/>
<dbReference type="RefSeq" id="WP_394329272.1">
    <property type="nucleotide sequence ID" value="NZ_LWLN01000001.1"/>
</dbReference>
<dbReference type="STRING" id="301967.A6E15_15340"/>
<name>A0A1S8AZS8_9EURY</name>
<dbReference type="Proteomes" id="UP000189370">
    <property type="component" value="Unassembled WGS sequence"/>
</dbReference>
<accession>A0A1S8AZS8</accession>
<sequence>MWPSDGSLEGHSNAADEPLRLPAFDAAIRDGLEGAGVRRYLRGLGFTPADYDPLADRMPDGRLIDREAKHLRLRAAGRLEADLERRRARPGSGQQHASRATAVAGELSSCIERVYTVGSGE</sequence>